<evidence type="ECO:0000313" key="1">
    <source>
        <dbReference type="EMBL" id="JAH80199.1"/>
    </source>
</evidence>
<name>A0A0E9VPX5_ANGAN</name>
<organism evidence="1">
    <name type="scientific">Anguilla anguilla</name>
    <name type="common">European freshwater eel</name>
    <name type="synonym">Muraena anguilla</name>
    <dbReference type="NCBI Taxonomy" id="7936"/>
    <lineage>
        <taxon>Eukaryota</taxon>
        <taxon>Metazoa</taxon>
        <taxon>Chordata</taxon>
        <taxon>Craniata</taxon>
        <taxon>Vertebrata</taxon>
        <taxon>Euteleostomi</taxon>
        <taxon>Actinopterygii</taxon>
        <taxon>Neopterygii</taxon>
        <taxon>Teleostei</taxon>
        <taxon>Anguilliformes</taxon>
        <taxon>Anguillidae</taxon>
        <taxon>Anguilla</taxon>
    </lineage>
</organism>
<sequence length="37" mass="3987">MRPSPEKSAALLDSVDVWLLCIVKPFLTVDVSANGVD</sequence>
<protein>
    <submittedName>
        <fullName evidence="1">Uncharacterized protein</fullName>
    </submittedName>
</protein>
<proteinExistence type="predicted"/>
<reference evidence="1" key="2">
    <citation type="journal article" date="2015" name="Fish Shellfish Immunol.">
        <title>Early steps in the European eel (Anguilla anguilla)-Vibrio vulnificus interaction in the gills: Role of the RtxA13 toxin.</title>
        <authorList>
            <person name="Callol A."/>
            <person name="Pajuelo D."/>
            <person name="Ebbesson L."/>
            <person name="Teles M."/>
            <person name="MacKenzie S."/>
            <person name="Amaro C."/>
        </authorList>
    </citation>
    <scope>NUCLEOTIDE SEQUENCE</scope>
</reference>
<dbReference type="EMBL" id="GBXM01028378">
    <property type="protein sequence ID" value="JAH80199.1"/>
    <property type="molecule type" value="Transcribed_RNA"/>
</dbReference>
<accession>A0A0E9VPX5</accession>
<dbReference type="AlphaFoldDB" id="A0A0E9VPX5"/>
<reference evidence="1" key="1">
    <citation type="submission" date="2014-11" db="EMBL/GenBank/DDBJ databases">
        <authorList>
            <person name="Amaro Gonzalez C."/>
        </authorList>
    </citation>
    <scope>NUCLEOTIDE SEQUENCE</scope>
</reference>